<keyword evidence="9" id="KW-1185">Reference proteome</keyword>
<dbReference type="SUPFAM" id="SSF52743">
    <property type="entry name" value="Subtilisin-like"/>
    <property type="match status" value="1"/>
</dbReference>
<sequence>MIIQNRCRHLLLTAGIAFLTGCGGGGGEASSDPFPVAPGSPLAGQINIEAGSRIDQDTMDELGLSGAQPATSPQSLPLNFVLAGYVSGDSGRYEAISGQIFSYSADASDQFLVPLAPGEVVRLVSLGSRAGNPQLTLTLFDGSGMPPSATTDRESDPAEVTLGDGFSEDDYLLEVEATGSFPARYVLVKASTGQLGSFSLDWPAHEFMSGEAIVRMNSAGSPGLSGQSATPGRHLGNEDWLIKMPLKAAAASTEATKTETLDWIRGLRKRTDVASVSPNYLFSSANTPVGEELYGLQWHYDLINGPEAWQLAPDGGAGVSVAVLDSGLFSPDPASRSWHPDLEDNVLPGRDFVDGDDFPQDPGSSVAASVFHGTHVAGTIGAVLNGQGIGGVAFGGRILPVRVLGEGGTGSSDDLIDAIRWVTGETDGVAARAQVVNLSLGGLPEIPQLEAAIEFGVNERDMLFVGAAGNSATSSPSYPAASPNVLAVSSVDAGGQLASYSNFGSWIDLAGPGGDASRDGNNDGRADVVWSTSAVAGANGFEASYTGLQGTSMAAPHVSGVLALLKTQDSSLNYEGLRALLESGGLTDFSGSRSDQLGFGILDASGALQANLSGDITILSPSPSQVILGSETGSEQIVRLNQIGNGAISNVSISDTPPWFTVIRSDIDSTIALNVALVDSAIEENVAYRDVIRVDYQAGSELRSLDIPVVAQVLSDEFARTAGVHFVLLVNTTPVDGFYEAEAQLAVEPENGHYTFRFESDDGVAPKRLSEVSPGSYYLVAGTDIDGDGIICQPGEACAEYPIAGLREIITIEEGQSLEEVIMTTSFSRPTISASTPDILPRPDFSGYRLLEAGERRESLEYTRKTTR</sequence>
<feature type="active site" description="Charge relay system" evidence="5">
    <location>
        <position position="372"/>
    </location>
</feature>
<dbReference type="InterPro" id="IPR050131">
    <property type="entry name" value="Peptidase_S8_subtilisin-like"/>
</dbReference>
<evidence type="ECO:0000256" key="5">
    <source>
        <dbReference type="PROSITE-ProRule" id="PRU01240"/>
    </source>
</evidence>
<gene>
    <name evidence="8" type="ORF">KYE_13345</name>
</gene>
<dbReference type="PROSITE" id="PS00137">
    <property type="entry name" value="SUBTILASE_HIS"/>
    <property type="match status" value="1"/>
</dbReference>
<dbReference type="InterPro" id="IPR023828">
    <property type="entry name" value="Peptidase_S8_Ser-AS"/>
</dbReference>
<dbReference type="PRINTS" id="PR00723">
    <property type="entry name" value="SUBTILISIN"/>
</dbReference>
<feature type="domain" description="Peptidase S8/S53" evidence="7">
    <location>
        <begin position="316"/>
        <end position="583"/>
    </location>
</feature>
<dbReference type="InterPro" id="IPR036852">
    <property type="entry name" value="Peptidase_S8/S53_dom_sf"/>
</dbReference>
<dbReference type="PROSITE" id="PS00136">
    <property type="entry name" value="SUBTILASE_ASP"/>
    <property type="match status" value="1"/>
</dbReference>
<dbReference type="InterPro" id="IPR000209">
    <property type="entry name" value="Peptidase_S8/S53_dom"/>
</dbReference>
<evidence type="ECO:0000259" key="7">
    <source>
        <dbReference type="Pfam" id="PF00082"/>
    </source>
</evidence>
<dbReference type="Gene3D" id="3.40.50.200">
    <property type="entry name" value="Peptidase S8/S53 domain"/>
    <property type="match status" value="1"/>
</dbReference>
<accession>G6YUI1</accession>
<evidence type="ECO:0000313" key="8">
    <source>
        <dbReference type="EMBL" id="EHJ04175.1"/>
    </source>
</evidence>
<dbReference type="GO" id="GO:0004252">
    <property type="term" value="F:serine-type endopeptidase activity"/>
    <property type="evidence" value="ECO:0007669"/>
    <property type="project" value="UniProtKB-UniRule"/>
</dbReference>
<reference evidence="8 9" key="1">
    <citation type="journal article" date="2012" name="J. Bacteriol.">
        <title>Genome sequence of deep-sea manganese-oxidizing bacterium Marinobacter manganoxydans MnI7-9.</title>
        <authorList>
            <person name="Wang H."/>
            <person name="Li H."/>
            <person name="Shao Z."/>
            <person name="Liao S."/>
            <person name="Johnstone L."/>
            <person name="Rensing C."/>
            <person name="Wang G."/>
        </authorList>
    </citation>
    <scope>NUCLEOTIDE SEQUENCE [LARGE SCALE GENOMIC DNA]</scope>
    <source>
        <strain evidence="8 9">MnI7-9</strain>
    </source>
</reference>
<evidence type="ECO:0000256" key="3">
    <source>
        <dbReference type="ARBA" id="ARBA00022801"/>
    </source>
</evidence>
<keyword evidence="3 5" id="KW-0378">Hydrolase</keyword>
<protein>
    <submittedName>
        <fullName evidence="8">Peptidase S8 and S53, subtilisin, kexin, sedolisin</fullName>
    </submittedName>
</protein>
<name>G6YUI1_9GAMM</name>
<evidence type="ECO:0000256" key="4">
    <source>
        <dbReference type="ARBA" id="ARBA00022825"/>
    </source>
</evidence>
<dbReference type="InterPro" id="IPR015500">
    <property type="entry name" value="Peptidase_S8_subtilisin-rel"/>
</dbReference>
<feature type="active site" description="Charge relay system" evidence="5">
    <location>
        <position position="552"/>
    </location>
</feature>
<dbReference type="EMBL" id="AGTR01000053">
    <property type="protein sequence ID" value="EHJ04175.1"/>
    <property type="molecule type" value="Genomic_DNA"/>
</dbReference>
<evidence type="ECO:0000256" key="1">
    <source>
        <dbReference type="ARBA" id="ARBA00011073"/>
    </source>
</evidence>
<evidence type="ECO:0000313" key="9">
    <source>
        <dbReference type="Proteomes" id="UP000003208"/>
    </source>
</evidence>
<dbReference type="Pfam" id="PF00082">
    <property type="entry name" value="Peptidase_S8"/>
    <property type="match status" value="1"/>
</dbReference>
<comment type="similarity">
    <text evidence="1 5 6">Belongs to the peptidase S8 family.</text>
</comment>
<dbReference type="InterPro" id="IPR023827">
    <property type="entry name" value="Peptidase_S8_Asp-AS"/>
</dbReference>
<evidence type="ECO:0000256" key="6">
    <source>
        <dbReference type="RuleBase" id="RU003355"/>
    </source>
</evidence>
<dbReference type="AlphaFoldDB" id="G6YUI1"/>
<dbReference type="PATRIC" id="fig|1094979.3.peg.2586"/>
<dbReference type="GO" id="GO:0006508">
    <property type="term" value="P:proteolysis"/>
    <property type="evidence" value="ECO:0007669"/>
    <property type="project" value="UniProtKB-KW"/>
</dbReference>
<keyword evidence="2 5" id="KW-0645">Protease</keyword>
<keyword evidence="4 5" id="KW-0720">Serine protease</keyword>
<proteinExistence type="inferred from homology"/>
<dbReference type="PANTHER" id="PTHR43806:SF11">
    <property type="entry name" value="CEREVISIN-RELATED"/>
    <property type="match status" value="1"/>
</dbReference>
<dbReference type="PROSITE" id="PS51892">
    <property type="entry name" value="SUBTILASE"/>
    <property type="match status" value="1"/>
</dbReference>
<dbReference type="PIRSF" id="PIRSF037893">
    <property type="entry name" value="Subtilisin_rel_Maqu_2796"/>
    <property type="match status" value="1"/>
</dbReference>
<evidence type="ECO:0000256" key="2">
    <source>
        <dbReference type="ARBA" id="ARBA00022670"/>
    </source>
</evidence>
<dbReference type="PANTHER" id="PTHR43806">
    <property type="entry name" value="PEPTIDASE S8"/>
    <property type="match status" value="1"/>
</dbReference>
<dbReference type="InterPro" id="IPR022398">
    <property type="entry name" value="Peptidase_S8_His-AS"/>
</dbReference>
<dbReference type="PROSITE" id="PS51257">
    <property type="entry name" value="PROKAR_LIPOPROTEIN"/>
    <property type="match status" value="1"/>
</dbReference>
<dbReference type="InterPro" id="IPR017309">
    <property type="entry name" value="Pept_S8A_subtilisin_proteobac"/>
</dbReference>
<dbReference type="PROSITE" id="PS00138">
    <property type="entry name" value="SUBTILASE_SER"/>
    <property type="match status" value="1"/>
</dbReference>
<dbReference type="Proteomes" id="UP000003208">
    <property type="component" value="Unassembled WGS sequence"/>
</dbReference>
<feature type="active site" description="Charge relay system" evidence="5">
    <location>
        <position position="325"/>
    </location>
</feature>
<organism evidence="8 9">
    <name type="scientific">Marinobacter manganoxydans MnI7-9</name>
    <dbReference type="NCBI Taxonomy" id="1094979"/>
    <lineage>
        <taxon>Bacteria</taxon>
        <taxon>Pseudomonadati</taxon>
        <taxon>Pseudomonadota</taxon>
        <taxon>Gammaproteobacteria</taxon>
        <taxon>Pseudomonadales</taxon>
        <taxon>Marinobacteraceae</taxon>
        <taxon>Marinobacter</taxon>
    </lineage>
</organism>